<sequence length="191" mass="21497">MTSVTEVYDRLREAAQALPELPHMAYPEISRGELHMMMSPSGRHEKTAWLIRRQLDRQLPEGLVAHTGGDVEDRRLGILRRPDVIVTTPAAFDTDGPLAARDLVMAVEIVSPSNPSNDYDEKFYEYPAMGIGHYVIVDPRKGLVTHHWSPVGSEVGEASYENTTRHRFGETVELGDWRLDTGELPRYGDKS</sequence>
<gene>
    <name evidence="2" type="ORF">ACFQLX_12955</name>
</gene>
<dbReference type="CDD" id="cd06260">
    <property type="entry name" value="DUF820-like"/>
    <property type="match status" value="1"/>
</dbReference>
<dbReference type="InterPro" id="IPR011335">
    <property type="entry name" value="Restrct_endonuc-II-like"/>
</dbReference>
<keyword evidence="2" id="KW-0378">Hydrolase</keyword>
<reference evidence="3" key="1">
    <citation type="journal article" date="2019" name="Int. J. Syst. Evol. Microbiol.">
        <title>The Global Catalogue of Microorganisms (GCM) 10K type strain sequencing project: providing services to taxonomists for standard genome sequencing and annotation.</title>
        <authorList>
            <consortium name="The Broad Institute Genomics Platform"/>
            <consortium name="The Broad Institute Genome Sequencing Center for Infectious Disease"/>
            <person name="Wu L."/>
            <person name="Ma J."/>
        </authorList>
    </citation>
    <scope>NUCLEOTIDE SEQUENCE [LARGE SCALE GENOMIC DNA]</scope>
    <source>
        <strain evidence="3">CGMCC 1.13681</strain>
    </source>
</reference>
<proteinExistence type="predicted"/>
<accession>A0ABW2GEP5</accession>
<evidence type="ECO:0000313" key="2">
    <source>
        <dbReference type="EMBL" id="MFC7219067.1"/>
    </source>
</evidence>
<feature type="domain" description="Putative restriction endonuclease" evidence="1">
    <location>
        <begin position="28"/>
        <end position="171"/>
    </location>
</feature>
<dbReference type="Proteomes" id="UP001596413">
    <property type="component" value="Unassembled WGS sequence"/>
</dbReference>
<organism evidence="2 3">
    <name type="scientific">Streptomyces polyrhachis</name>
    <dbReference type="NCBI Taxonomy" id="1282885"/>
    <lineage>
        <taxon>Bacteria</taxon>
        <taxon>Bacillati</taxon>
        <taxon>Actinomycetota</taxon>
        <taxon>Actinomycetes</taxon>
        <taxon>Kitasatosporales</taxon>
        <taxon>Streptomycetaceae</taxon>
        <taxon>Streptomyces</taxon>
    </lineage>
</organism>
<dbReference type="PANTHER" id="PTHR35400:SF3">
    <property type="entry name" value="SLL1072 PROTEIN"/>
    <property type="match status" value="1"/>
</dbReference>
<name>A0ABW2GEP5_9ACTN</name>
<dbReference type="InterPro" id="IPR012296">
    <property type="entry name" value="Nuclease_put_TT1808"/>
</dbReference>
<dbReference type="Gene3D" id="3.90.1570.10">
    <property type="entry name" value="tt1808, chain A"/>
    <property type="match status" value="1"/>
</dbReference>
<dbReference type="PANTHER" id="PTHR35400">
    <property type="entry name" value="SLR1083 PROTEIN"/>
    <property type="match status" value="1"/>
</dbReference>
<evidence type="ECO:0000259" key="1">
    <source>
        <dbReference type="Pfam" id="PF05685"/>
    </source>
</evidence>
<dbReference type="EMBL" id="JBHSZO010000017">
    <property type="protein sequence ID" value="MFC7219067.1"/>
    <property type="molecule type" value="Genomic_DNA"/>
</dbReference>
<keyword evidence="2" id="KW-0255">Endonuclease</keyword>
<keyword evidence="3" id="KW-1185">Reference proteome</keyword>
<comment type="caution">
    <text evidence="2">The sequence shown here is derived from an EMBL/GenBank/DDBJ whole genome shotgun (WGS) entry which is preliminary data.</text>
</comment>
<dbReference type="Pfam" id="PF05685">
    <property type="entry name" value="Uma2"/>
    <property type="match status" value="1"/>
</dbReference>
<protein>
    <submittedName>
        <fullName evidence="2">Uma2 family endonuclease</fullName>
    </submittedName>
</protein>
<dbReference type="RefSeq" id="WP_386414579.1">
    <property type="nucleotide sequence ID" value="NZ_JBHSZO010000017.1"/>
</dbReference>
<keyword evidence="2" id="KW-0540">Nuclease</keyword>
<dbReference type="InterPro" id="IPR008538">
    <property type="entry name" value="Uma2"/>
</dbReference>
<evidence type="ECO:0000313" key="3">
    <source>
        <dbReference type="Proteomes" id="UP001596413"/>
    </source>
</evidence>
<dbReference type="GO" id="GO:0004519">
    <property type="term" value="F:endonuclease activity"/>
    <property type="evidence" value="ECO:0007669"/>
    <property type="project" value="UniProtKB-KW"/>
</dbReference>
<dbReference type="SUPFAM" id="SSF52980">
    <property type="entry name" value="Restriction endonuclease-like"/>
    <property type="match status" value="1"/>
</dbReference>